<dbReference type="AlphaFoldDB" id="A0A413PIR5"/>
<dbReference type="InterPro" id="IPR000157">
    <property type="entry name" value="TIR_dom"/>
</dbReference>
<proteinExistence type="predicted"/>
<feature type="non-terminal residue" evidence="2">
    <location>
        <position position="407"/>
    </location>
</feature>
<dbReference type="Pfam" id="PF13676">
    <property type="entry name" value="TIR_2"/>
    <property type="match status" value="1"/>
</dbReference>
<evidence type="ECO:0000259" key="1">
    <source>
        <dbReference type="PROSITE" id="PS50104"/>
    </source>
</evidence>
<dbReference type="InterPro" id="IPR035897">
    <property type="entry name" value="Toll_tir_struct_dom_sf"/>
</dbReference>
<reference evidence="2 3" key="1">
    <citation type="submission" date="2018-08" db="EMBL/GenBank/DDBJ databases">
        <title>A genome reference for cultivated species of the human gut microbiota.</title>
        <authorList>
            <person name="Zou Y."/>
            <person name="Xue W."/>
            <person name="Luo G."/>
        </authorList>
    </citation>
    <scope>NUCLEOTIDE SEQUENCE [LARGE SCALE GENOMIC DNA]</scope>
    <source>
        <strain evidence="2 3">AM48-23BH</strain>
    </source>
</reference>
<dbReference type="Proteomes" id="UP000286561">
    <property type="component" value="Unassembled WGS sequence"/>
</dbReference>
<dbReference type="RefSeq" id="WP_151202247.1">
    <property type="nucleotide sequence ID" value="NZ_QSEP01000204.1"/>
</dbReference>
<dbReference type="EMBL" id="QSEP01000204">
    <property type="protein sequence ID" value="RGZ75917.1"/>
    <property type="molecule type" value="Genomic_DNA"/>
</dbReference>
<dbReference type="PROSITE" id="PS50104">
    <property type="entry name" value="TIR"/>
    <property type="match status" value="1"/>
</dbReference>
<sequence>MQVFSINLCQEEEYLEERKVFQKVVMNQLQVYGINLMEVTPTNVALNKRKLDEKPLVIVYNSGKIQNELDENIEQFLEKAKEKQADIWPVAFSKEAREPVDNISKKQSYDIWEQLRCRGLDKIHISAIAKAFSRKIIARELPTLYNNCGEVFISHRRIDGEEIAALIYDKIKIQEEKLKIFRDVAKVNVGDEAQTEIDEVMKNSEIFIFIHTGKAAESDWILKELRFALLRNIPILWVQIDGADVKKLRIKPSDQPHLSYSSEDFEKEETLTEIIDEILQKAFELIMLNSNKIFDYLETVENLFKSKLQVWDQKKMIYSLSMERKGYHYPQRNINQYIQIFGRTVTEKDVDYLREKLEDSNVDSILILSNKMIYSLSMERKGYHYPQRNINQYIQIFGRTVTEKDVD</sequence>
<accession>A0A413PIR5</accession>
<keyword evidence="2" id="KW-0675">Receptor</keyword>
<protein>
    <submittedName>
        <fullName evidence="2">Toll/interleukin-1 receptor domain-containing protein</fullName>
    </submittedName>
</protein>
<dbReference type="GO" id="GO:0007165">
    <property type="term" value="P:signal transduction"/>
    <property type="evidence" value="ECO:0007669"/>
    <property type="project" value="InterPro"/>
</dbReference>
<evidence type="ECO:0000313" key="3">
    <source>
        <dbReference type="Proteomes" id="UP000286561"/>
    </source>
</evidence>
<gene>
    <name evidence="2" type="ORF">DW972_15385</name>
</gene>
<dbReference type="Gene3D" id="3.40.50.10140">
    <property type="entry name" value="Toll/interleukin-1 receptor homology (TIR) domain"/>
    <property type="match status" value="1"/>
</dbReference>
<comment type="caution">
    <text evidence="2">The sequence shown here is derived from an EMBL/GenBank/DDBJ whole genome shotgun (WGS) entry which is preliminary data.</text>
</comment>
<evidence type="ECO:0000313" key="2">
    <source>
        <dbReference type="EMBL" id="RGZ75917.1"/>
    </source>
</evidence>
<dbReference type="SUPFAM" id="SSF52200">
    <property type="entry name" value="Toll/Interleukin receptor TIR domain"/>
    <property type="match status" value="1"/>
</dbReference>
<organism evidence="2 3">
    <name type="scientific">Anaerobutyricum hallii</name>
    <dbReference type="NCBI Taxonomy" id="39488"/>
    <lineage>
        <taxon>Bacteria</taxon>
        <taxon>Bacillati</taxon>
        <taxon>Bacillota</taxon>
        <taxon>Clostridia</taxon>
        <taxon>Lachnospirales</taxon>
        <taxon>Lachnospiraceae</taxon>
        <taxon>Anaerobutyricum</taxon>
    </lineage>
</organism>
<name>A0A413PIR5_9FIRM</name>
<feature type="domain" description="TIR" evidence="1">
    <location>
        <begin position="147"/>
        <end position="282"/>
    </location>
</feature>